<dbReference type="Pfam" id="PF22215">
    <property type="entry name" value="MLKL_N"/>
    <property type="match status" value="1"/>
</dbReference>
<dbReference type="AlphaFoldDB" id="S7RVA4"/>
<dbReference type="OMA" id="ESTIMIQ"/>
<name>S7RVA4_GLOTA</name>
<dbReference type="GeneID" id="19300001"/>
<dbReference type="HOGENOM" id="CLU_010143_0_0_1"/>
<evidence type="ECO:0000313" key="3">
    <source>
        <dbReference type="EMBL" id="EPQ57164.1"/>
    </source>
</evidence>
<dbReference type="InterPro" id="IPR036537">
    <property type="entry name" value="Adaptor_Cbl_N_dom_sf"/>
</dbReference>
<dbReference type="eggNOG" id="ENOG502RRRK">
    <property type="taxonomic scope" value="Eukaryota"/>
</dbReference>
<dbReference type="CDD" id="cd21037">
    <property type="entry name" value="MLKL_NTD"/>
    <property type="match status" value="1"/>
</dbReference>
<accession>S7RVA4</accession>
<dbReference type="GO" id="GO:0007166">
    <property type="term" value="P:cell surface receptor signaling pathway"/>
    <property type="evidence" value="ECO:0007669"/>
    <property type="project" value="InterPro"/>
</dbReference>
<dbReference type="InterPro" id="IPR059179">
    <property type="entry name" value="MLKL-like_MCAfunc"/>
</dbReference>
<evidence type="ECO:0000313" key="4">
    <source>
        <dbReference type="Proteomes" id="UP000030669"/>
    </source>
</evidence>
<dbReference type="STRING" id="670483.S7RVA4"/>
<reference evidence="3 4" key="1">
    <citation type="journal article" date="2012" name="Science">
        <title>The Paleozoic origin of enzymatic lignin decomposition reconstructed from 31 fungal genomes.</title>
        <authorList>
            <person name="Floudas D."/>
            <person name="Binder M."/>
            <person name="Riley R."/>
            <person name="Barry K."/>
            <person name="Blanchette R.A."/>
            <person name="Henrissat B."/>
            <person name="Martinez A.T."/>
            <person name="Otillar R."/>
            <person name="Spatafora J.W."/>
            <person name="Yadav J.S."/>
            <person name="Aerts A."/>
            <person name="Benoit I."/>
            <person name="Boyd A."/>
            <person name="Carlson A."/>
            <person name="Copeland A."/>
            <person name="Coutinho P.M."/>
            <person name="de Vries R.P."/>
            <person name="Ferreira P."/>
            <person name="Findley K."/>
            <person name="Foster B."/>
            <person name="Gaskell J."/>
            <person name="Glotzer D."/>
            <person name="Gorecki P."/>
            <person name="Heitman J."/>
            <person name="Hesse C."/>
            <person name="Hori C."/>
            <person name="Igarashi K."/>
            <person name="Jurgens J.A."/>
            <person name="Kallen N."/>
            <person name="Kersten P."/>
            <person name="Kohler A."/>
            <person name="Kuees U."/>
            <person name="Kumar T.K.A."/>
            <person name="Kuo A."/>
            <person name="LaButti K."/>
            <person name="Larrondo L.F."/>
            <person name="Lindquist E."/>
            <person name="Ling A."/>
            <person name="Lombard V."/>
            <person name="Lucas S."/>
            <person name="Lundell T."/>
            <person name="Martin R."/>
            <person name="McLaughlin D.J."/>
            <person name="Morgenstern I."/>
            <person name="Morin E."/>
            <person name="Murat C."/>
            <person name="Nagy L.G."/>
            <person name="Nolan M."/>
            <person name="Ohm R.A."/>
            <person name="Patyshakuliyeva A."/>
            <person name="Rokas A."/>
            <person name="Ruiz-Duenas F.J."/>
            <person name="Sabat G."/>
            <person name="Salamov A."/>
            <person name="Samejima M."/>
            <person name="Schmutz J."/>
            <person name="Slot J.C."/>
            <person name="St John F."/>
            <person name="Stenlid J."/>
            <person name="Sun H."/>
            <person name="Sun S."/>
            <person name="Syed K."/>
            <person name="Tsang A."/>
            <person name="Wiebenga A."/>
            <person name="Young D."/>
            <person name="Pisabarro A."/>
            <person name="Eastwood D.C."/>
            <person name="Martin F."/>
            <person name="Cullen D."/>
            <person name="Grigoriev I.V."/>
            <person name="Hibbett D.S."/>
        </authorList>
    </citation>
    <scope>NUCLEOTIDE SEQUENCE [LARGE SCALE GENOMIC DNA]</scope>
    <source>
        <strain evidence="3 4">ATCC 11539</strain>
    </source>
</reference>
<organism evidence="3 4">
    <name type="scientific">Gloeophyllum trabeum (strain ATCC 11539 / FP-39264 / Madison 617)</name>
    <name type="common">Brown rot fungus</name>
    <dbReference type="NCBI Taxonomy" id="670483"/>
    <lineage>
        <taxon>Eukaryota</taxon>
        <taxon>Fungi</taxon>
        <taxon>Dikarya</taxon>
        <taxon>Basidiomycota</taxon>
        <taxon>Agaricomycotina</taxon>
        <taxon>Agaricomycetes</taxon>
        <taxon>Gloeophyllales</taxon>
        <taxon>Gloeophyllaceae</taxon>
        <taxon>Gloeophyllum</taxon>
    </lineage>
</organism>
<dbReference type="KEGG" id="gtr:GLOTRDRAFT_115201"/>
<dbReference type="EMBL" id="KB469299">
    <property type="protein sequence ID" value="EPQ57164.1"/>
    <property type="molecule type" value="Genomic_DNA"/>
</dbReference>
<gene>
    <name evidence="3" type="ORF">GLOTRDRAFT_115201</name>
</gene>
<keyword evidence="4" id="KW-1185">Reference proteome</keyword>
<feature type="domain" description="Mixed lineage kinase" evidence="2">
    <location>
        <begin position="64"/>
        <end position="174"/>
    </location>
</feature>
<dbReference type="Proteomes" id="UP000030669">
    <property type="component" value="Unassembled WGS sequence"/>
</dbReference>
<dbReference type="RefSeq" id="XP_007864307.1">
    <property type="nucleotide sequence ID" value="XM_007866116.1"/>
</dbReference>
<evidence type="ECO:0000256" key="1">
    <source>
        <dbReference type="SAM" id="MobiDB-lite"/>
    </source>
</evidence>
<dbReference type="InterPro" id="IPR054000">
    <property type="entry name" value="MLKL_N"/>
</dbReference>
<sequence length="877" mass="98310">MPPFVEVLGSFATGVNDAWGNSSVQNAIQVLEQLSDLGRALPFVAPAFVLLSLIIQVEKKARDADLKCTDLLNRVTFLVEQLEVLRRVDVTDSTRRVIERMNDAIKDAAALIQAYRKQSVIARRLNMGNRDKFLTCAQAISACANDLMMSLQIQQTGQLDILARSIPVDSEDEAAESFVNRLGGAEKIKADPSLIVQFAEQLHLKVDDDTIRQINTSISDLMGETQNRLQHMLEENAGIIAFHSIKELVAQMNEAEKEQQFTCVQCGTRYRNSTNGANSCTFHPASYPSRDGNYPCCSSRIHCQSRSHRAKHHCDYPYGPFFKYSSNIINYIDTVDKWVAVEDRSMSGKDNQKAFIGQLLRLASRGDFLQEPTIIISVGTVWHTSKYFLDTFTCEDLRQVNDFVRMSGNTTIFRTSSDESDYSMAEWVIGPTGNIVGIRLSVKADTSTGPSTKLCPIDLTHCSKSGEVVVESEGGLRSFKPRSPYILPETVRLGRELREEPLRATRTDFKTRTSHSLPLMLRVMSDPPLKANPEFARLDADIFTGSISIFNKSPAASPNPMTIASASAYYRLVGEKEYALAAELHFTGDQQLPATIDSRRSCVLDFKVVVPRSNEDAQLQIRWFNRAFVARKRPIRIKLVFRDMEEEECSLVVEHVFDPLWPLDRKKDEDLAFFHIDDSERMERRAVHVKGPEGNRVISFNGHNFDVLHLQKSVFHAMKSGESEVDLSIGGDQSGLWQWRVWALIDLSCLRVYAFKVLVRQGERSNNPAAVCLGYVLCPEYGEVRDETRPIRYATEKVEVPELHESIPEAILTDDSFDDDAPDEPQPSGARGSTGSGHMPIVLPDELNIRLKSIDNNLSRIATALELLVGHLSKTAP</sequence>
<evidence type="ECO:0000259" key="2">
    <source>
        <dbReference type="Pfam" id="PF22215"/>
    </source>
</evidence>
<protein>
    <recommendedName>
        <fullName evidence="2">Mixed lineage kinase domain-containing protein</fullName>
    </recommendedName>
</protein>
<dbReference type="Gene3D" id="1.20.930.20">
    <property type="entry name" value="Adaptor protein Cbl, N-terminal domain"/>
    <property type="match status" value="1"/>
</dbReference>
<feature type="region of interest" description="Disordered" evidence="1">
    <location>
        <begin position="814"/>
        <end position="838"/>
    </location>
</feature>
<proteinExistence type="predicted"/>
<dbReference type="OrthoDB" id="61437at2759"/>